<dbReference type="Gene3D" id="1.10.10.10">
    <property type="entry name" value="Winged helix-like DNA-binding domain superfamily/Winged helix DNA-binding domain"/>
    <property type="match status" value="1"/>
</dbReference>
<comment type="similarity">
    <text evidence="1">Belongs to the initiator RepB protein family.</text>
</comment>
<organism evidence="4 5">
    <name type="scientific">Helicobacter suis</name>
    <dbReference type="NCBI Taxonomy" id="104628"/>
    <lineage>
        <taxon>Bacteria</taxon>
        <taxon>Pseudomonadati</taxon>
        <taxon>Campylobacterota</taxon>
        <taxon>Epsilonproteobacteria</taxon>
        <taxon>Campylobacterales</taxon>
        <taxon>Helicobacteraceae</taxon>
        <taxon>Helicobacter</taxon>
    </lineage>
</organism>
<dbReference type="InterPro" id="IPR036388">
    <property type="entry name" value="WH-like_DNA-bd_sf"/>
</dbReference>
<dbReference type="SUPFAM" id="SSF46785">
    <property type="entry name" value="Winged helix' DNA-binding domain"/>
    <property type="match status" value="1"/>
</dbReference>
<evidence type="ECO:0000313" key="5">
    <source>
        <dbReference type="Proteomes" id="UP000317935"/>
    </source>
</evidence>
<feature type="compositionally biased region" description="Polar residues" evidence="2">
    <location>
        <begin position="62"/>
        <end position="73"/>
    </location>
</feature>
<dbReference type="AlphaFoldDB" id="A0A6J4D024"/>
<evidence type="ECO:0000313" key="4">
    <source>
        <dbReference type="EMBL" id="BCD71088.1"/>
    </source>
</evidence>
<dbReference type="GO" id="GO:0003887">
    <property type="term" value="F:DNA-directed DNA polymerase activity"/>
    <property type="evidence" value="ECO:0007669"/>
    <property type="project" value="InterPro"/>
</dbReference>
<geneLocation type="plasmid" evidence="5">
    <name>: psntw101c_1 dna</name>
</geneLocation>
<dbReference type="RefSeq" id="WP_143433516.1">
    <property type="nucleotide sequence ID" value="NZ_AP019775.1"/>
</dbReference>
<protein>
    <recommendedName>
        <fullName evidence="3">Initiator Rep protein WH1 domain-containing protein</fullName>
    </recommendedName>
</protein>
<dbReference type="EMBL" id="AP019775">
    <property type="protein sequence ID" value="BCD71088.1"/>
    <property type="molecule type" value="Genomic_DNA"/>
</dbReference>
<accession>A0A6J4D024</accession>
<reference evidence="4 5" key="1">
    <citation type="submission" date="2019-06" db="EMBL/GenBank/DDBJ databases">
        <title>Complete genome sequence of Helicobacter suis SNTW101c.</title>
        <authorList>
            <person name="Rimbara E."/>
            <person name="Suzuki M."/>
            <person name="Matsui H."/>
            <person name="Nakamura M."/>
            <person name="Mori S."/>
            <person name="Shibayama K."/>
        </authorList>
    </citation>
    <scope>NUCLEOTIDE SEQUENCE [LARGE SCALE GENOMIC DNA]</scope>
    <source>
        <strain evidence="4 5">SNTW101c</strain>
        <plasmid evidence="5">Plasmid: psntw101c_1 dna</plasmid>
    </source>
</reference>
<proteinExistence type="inferred from homology"/>
<gene>
    <name evidence="4" type="ORF">SNTW_17330</name>
</gene>
<evidence type="ECO:0000256" key="2">
    <source>
        <dbReference type="SAM" id="MobiDB-lite"/>
    </source>
</evidence>
<feature type="compositionally biased region" description="Low complexity" evidence="2">
    <location>
        <begin position="74"/>
        <end position="103"/>
    </location>
</feature>
<dbReference type="Pfam" id="PF01051">
    <property type="entry name" value="Rep3_N"/>
    <property type="match status" value="1"/>
</dbReference>
<dbReference type="Proteomes" id="UP000317935">
    <property type="component" value="Plasmid pSNTW101c_1"/>
</dbReference>
<dbReference type="InterPro" id="IPR036390">
    <property type="entry name" value="WH_DNA-bd_sf"/>
</dbReference>
<dbReference type="GO" id="GO:0006270">
    <property type="term" value="P:DNA replication initiation"/>
    <property type="evidence" value="ECO:0007669"/>
    <property type="project" value="InterPro"/>
</dbReference>
<dbReference type="InterPro" id="IPR000525">
    <property type="entry name" value="Initiator_Rep_WH1"/>
</dbReference>
<evidence type="ECO:0000256" key="1">
    <source>
        <dbReference type="ARBA" id="ARBA00038283"/>
    </source>
</evidence>
<feature type="region of interest" description="Disordered" evidence="2">
    <location>
        <begin position="62"/>
        <end position="103"/>
    </location>
</feature>
<evidence type="ECO:0000259" key="3">
    <source>
        <dbReference type="Pfam" id="PF01051"/>
    </source>
</evidence>
<dbReference type="Pfam" id="PF21205">
    <property type="entry name" value="Rep3_C"/>
    <property type="match status" value="1"/>
</dbReference>
<name>A0A6J4D024_9HELI</name>
<feature type="domain" description="Initiator Rep protein WH1" evidence="3">
    <location>
        <begin position="130"/>
        <end position="278"/>
    </location>
</feature>
<sequence length="591" mass="67525">MEKSGLKMEKSKEQQALEQQLKDLQALIINSASTDTALKNALEQMQADCLKKLVELAKQTAKTTTPLTQSTPEQQPVATPIATPPTTTELTPPPTTQQELTTTQQPLETQAIAQAKPTIPTAISKQYATFHNDVNSVSLGKLGALEANLLFAIFNKLKDRQDELLVFDLDEIKAMVHAVKISKNELSGVVKRLWKNIRTANFWILLPKRDENHMLFKTFAINYHDTQKTQVKSMEIQVNMPYFGYLLNFLNANFTSFELLEFQNIRGKYAKTLYRLLKQWKSVGVPPRMEWAKFRELMGVPNKIKLIRVIEYEILKPAIQELKKLPQFESLCYEKLKTKGMGNRITHIQFYFQPTTKTSKDKEQAKRDLRTIAWKIRSQQVIEQIKRSKKQRAEQAKQEDSVMEILGAAFSKPQDPSIVLVIDSIHPALKGYDFLAKYYQNGQEIGERSATLASKEILLESLIKSGYQRIDLAQQSQQVAQTQQPTQIQLELQQDSNGFKSFQGLVRPNQPKQNQQPPVNPKDDLTDYIGCNLYMNKNGVPASLKIKDIARLKNGKIQVEVRDVDKPRKALNPFKFESAAHFKNWFAKFAE</sequence>
<keyword evidence="4" id="KW-0614">Plasmid</keyword>